<dbReference type="InterPro" id="IPR016174">
    <property type="entry name" value="Di-haem_cyt_TM"/>
</dbReference>
<evidence type="ECO:0000256" key="9">
    <source>
        <dbReference type="ARBA" id="ARBA00022989"/>
    </source>
</evidence>
<reference evidence="15" key="2">
    <citation type="submission" date="2020-09" db="EMBL/GenBank/DDBJ databases">
        <authorList>
            <person name="Sun Q."/>
            <person name="Zhou Y."/>
        </authorList>
    </citation>
    <scope>NUCLEOTIDE SEQUENCE</scope>
    <source>
        <strain evidence="15">CGMCC 1.15320</strain>
    </source>
</reference>
<evidence type="ECO:0000256" key="12">
    <source>
        <dbReference type="ARBA" id="ARBA00037975"/>
    </source>
</evidence>
<keyword evidence="16" id="KW-1185">Reference proteome</keyword>
<dbReference type="GO" id="GO:0009055">
    <property type="term" value="F:electron transfer activity"/>
    <property type="evidence" value="ECO:0007669"/>
    <property type="project" value="InterPro"/>
</dbReference>
<evidence type="ECO:0000259" key="14">
    <source>
        <dbReference type="Pfam" id="PF01292"/>
    </source>
</evidence>
<dbReference type="InterPro" id="IPR011577">
    <property type="entry name" value="Cyt_b561_bac/Ni-Hgenase"/>
</dbReference>
<comment type="subcellular location">
    <subcellularLocation>
        <location evidence="2">Cell membrane</location>
        <topology evidence="2">Multi-pass membrane protein</topology>
    </subcellularLocation>
</comment>
<accession>A0A916S442</accession>
<keyword evidence="3" id="KW-0813">Transport</keyword>
<dbReference type="GO" id="GO:0022904">
    <property type="term" value="P:respiratory electron transport chain"/>
    <property type="evidence" value="ECO:0007669"/>
    <property type="project" value="InterPro"/>
</dbReference>
<gene>
    <name evidence="15" type="ORF">GCM10011385_40950</name>
</gene>
<sequence length="195" mass="21997">MWRNSEDGYGLVAILFHWIGAFLVIGLLVLGYGMVRTSDMLLQFNLYQWHKSLGFLALILVTLRLVWRMANPKPRELPELLPLEHLAARSAHRALYLIQVLVPLAGWAVASVSPLAIPTFFFNLVVIPHLPMSASDEAETFWATVHASLAYAAAVLIAGHVAAALLHHFAARDDTLRRMVRPLVREKRAVMRRFR</sequence>
<evidence type="ECO:0000256" key="4">
    <source>
        <dbReference type="ARBA" id="ARBA00022475"/>
    </source>
</evidence>
<dbReference type="PANTHER" id="PTHR30529:SF1">
    <property type="entry name" value="CYTOCHROME B561 HOMOLOG 2"/>
    <property type="match status" value="1"/>
</dbReference>
<dbReference type="PANTHER" id="PTHR30529">
    <property type="entry name" value="CYTOCHROME B561"/>
    <property type="match status" value="1"/>
</dbReference>
<evidence type="ECO:0000256" key="5">
    <source>
        <dbReference type="ARBA" id="ARBA00022617"/>
    </source>
</evidence>
<feature type="transmembrane region" description="Helical" evidence="13">
    <location>
        <begin position="47"/>
        <end position="67"/>
    </location>
</feature>
<comment type="similarity">
    <text evidence="12">Belongs to the cytochrome b561 family.</text>
</comment>
<dbReference type="SUPFAM" id="SSF81342">
    <property type="entry name" value="Transmembrane di-heme cytochromes"/>
    <property type="match status" value="1"/>
</dbReference>
<reference evidence="15" key="1">
    <citation type="journal article" date="2014" name="Int. J. Syst. Evol. Microbiol.">
        <title>Complete genome sequence of Corynebacterium casei LMG S-19264T (=DSM 44701T), isolated from a smear-ripened cheese.</title>
        <authorList>
            <consortium name="US DOE Joint Genome Institute (JGI-PGF)"/>
            <person name="Walter F."/>
            <person name="Albersmeier A."/>
            <person name="Kalinowski J."/>
            <person name="Ruckert C."/>
        </authorList>
    </citation>
    <scope>NUCLEOTIDE SEQUENCE</scope>
    <source>
        <strain evidence="15">CGMCC 1.15320</strain>
    </source>
</reference>
<dbReference type="GO" id="GO:0005886">
    <property type="term" value="C:plasma membrane"/>
    <property type="evidence" value="ECO:0007669"/>
    <property type="project" value="UniProtKB-SubCell"/>
</dbReference>
<dbReference type="GO" id="GO:0046872">
    <property type="term" value="F:metal ion binding"/>
    <property type="evidence" value="ECO:0007669"/>
    <property type="project" value="UniProtKB-KW"/>
</dbReference>
<feature type="transmembrane region" description="Helical" evidence="13">
    <location>
        <begin position="94"/>
        <end position="127"/>
    </location>
</feature>
<comment type="cofactor">
    <cofactor evidence="1">
        <name>heme b</name>
        <dbReference type="ChEBI" id="CHEBI:60344"/>
    </cofactor>
</comment>
<dbReference type="GO" id="GO:0020037">
    <property type="term" value="F:heme binding"/>
    <property type="evidence" value="ECO:0007669"/>
    <property type="project" value="TreeGrafter"/>
</dbReference>
<dbReference type="Pfam" id="PF01292">
    <property type="entry name" value="Ni_hydr_CYTB"/>
    <property type="match status" value="1"/>
</dbReference>
<keyword evidence="6 13" id="KW-0812">Transmembrane</keyword>
<evidence type="ECO:0000313" key="15">
    <source>
        <dbReference type="EMBL" id="GGA82545.1"/>
    </source>
</evidence>
<proteinExistence type="inferred from homology"/>
<keyword evidence="5" id="KW-0349">Heme</keyword>
<keyword evidence="7" id="KW-0479">Metal-binding</keyword>
<feature type="transmembrane region" description="Helical" evidence="13">
    <location>
        <begin position="147"/>
        <end position="171"/>
    </location>
</feature>
<evidence type="ECO:0000256" key="10">
    <source>
        <dbReference type="ARBA" id="ARBA00023004"/>
    </source>
</evidence>
<dbReference type="Gene3D" id="1.20.950.20">
    <property type="entry name" value="Transmembrane di-heme cytochromes, Chain C"/>
    <property type="match status" value="1"/>
</dbReference>
<dbReference type="EMBL" id="BMIF01000027">
    <property type="protein sequence ID" value="GGA82545.1"/>
    <property type="molecule type" value="Genomic_DNA"/>
</dbReference>
<evidence type="ECO:0000256" key="11">
    <source>
        <dbReference type="ARBA" id="ARBA00023136"/>
    </source>
</evidence>
<evidence type="ECO:0000256" key="1">
    <source>
        <dbReference type="ARBA" id="ARBA00001970"/>
    </source>
</evidence>
<comment type="caution">
    <text evidence="15">The sequence shown here is derived from an EMBL/GenBank/DDBJ whole genome shotgun (WGS) entry which is preliminary data.</text>
</comment>
<dbReference type="AlphaFoldDB" id="A0A916S442"/>
<dbReference type="InterPro" id="IPR052168">
    <property type="entry name" value="Cytochrome_b561_oxidase"/>
</dbReference>
<keyword evidence="10" id="KW-0408">Iron</keyword>
<feature type="domain" description="Cytochrome b561 bacterial/Ni-hydrogenase" evidence="14">
    <location>
        <begin position="9"/>
        <end position="181"/>
    </location>
</feature>
<evidence type="ECO:0000256" key="8">
    <source>
        <dbReference type="ARBA" id="ARBA00022982"/>
    </source>
</evidence>
<evidence type="ECO:0000256" key="7">
    <source>
        <dbReference type="ARBA" id="ARBA00022723"/>
    </source>
</evidence>
<keyword evidence="9 13" id="KW-1133">Transmembrane helix</keyword>
<evidence type="ECO:0000256" key="13">
    <source>
        <dbReference type="SAM" id="Phobius"/>
    </source>
</evidence>
<evidence type="ECO:0000256" key="2">
    <source>
        <dbReference type="ARBA" id="ARBA00004651"/>
    </source>
</evidence>
<feature type="transmembrane region" description="Helical" evidence="13">
    <location>
        <begin position="12"/>
        <end position="35"/>
    </location>
</feature>
<keyword evidence="4" id="KW-1003">Cell membrane</keyword>
<evidence type="ECO:0000313" key="16">
    <source>
        <dbReference type="Proteomes" id="UP000636264"/>
    </source>
</evidence>
<name>A0A916S442_9HYPH</name>
<protein>
    <submittedName>
        <fullName evidence="15">Cytochrome b</fullName>
    </submittedName>
</protein>
<evidence type="ECO:0000256" key="6">
    <source>
        <dbReference type="ARBA" id="ARBA00022692"/>
    </source>
</evidence>
<keyword evidence="8" id="KW-0249">Electron transport</keyword>
<keyword evidence="11 13" id="KW-0472">Membrane</keyword>
<dbReference type="Proteomes" id="UP000636264">
    <property type="component" value="Unassembled WGS sequence"/>
</dbReference>
<organism evidence="15 16">
    <name type="scientific">Nitratireductor aestuarii</name>
    <dbReference type="NCBI Taxonomy" id="1735103"/>
    <lineage>
        <taxon>Bacteria</taxon>
        <taxon>Pseudomonadati</taxon>
        <taxon>Pseudomonadota</taxon>
        <taxon>Alphaproteobacteria</taxon>
        <taxon>Hyphomicrobiales</taxon>
        <taxon>Phyllobacteriaceae</taxon>
        <taxon>Nitratireductor</taxon>
    </lineage>
</organism>
<evidence type="ECO:0000256" key="3">
    <source>
        <dbReference type="ARBA" id="ARBA00022448"/>
    </source>
</evidence>